<protein>
    <submittedName>
        <fullName evidence="1">Uncharacterized protein</fullName>
    </submittedName>
</protein>
<evidence type="ECO:0000313" key="2">
    <source>
        <dbReference type="Proteomes" id="UP001226091"/>
    </source>
</evidence>
<sequence length="100" mass="11192">MLAANNNEFRTEPKVIDAFLYSNQTLEMYGIGIGFNIKIKGGVYGSNVILNATKGDTRDTLRVCLCVDWLVMGECEYILDPATKIIFEVCTSPKIKMILH</sequence>
<proteinExistence type="predicted"/>
<organism evidence="1 2">
    <name type="scientific">Metabacillus hrfriensis</name>
    <dbReference type="NCBI Taxonomy" id="3048891"/>
    <lineage>
        <taxon>Bacteria</taxon>
        <taxon>Bacillati</taxon>
        <taxon>Bacillota</taxon>
        <taxon>Bacilli</taxon>
        <taxon>Bacillales</taxon>
        <taxon>Bacillaceae</taxon>
        <taxon>Metabacillus</taxon>
    </lineage>
</organism>
<gene>
    <name evidence="1" type="ORF">QLQ22_18685</name>
</gene>
<evidence type="ECO:0000313" key="1">
    <source>
        <dbReference type="EMBL" id="WHZ56701.1"/>
    </source>
</evidence>
<name>A0ACD4R8D7_9BACI</name>
<accession>A0ACD4R8D7</accession>
<dbReference type="EMBL" id="CP126116">
    <property type="protein sequence ID" value="WHZ56701.1"/>
    <property type="molecule type" value="Genomic_DNA"/>
</dbReference>
<keyword evidence="2" id="KW-1185">Reference proteome</keyword>
<reference evidence="2" key="1">
    <citation type="journal article" date="2025" name="Aquaculture">
        <title>Assessment of the bioflocculant production and safety properties of Metabacillus hrfriensis sp. nov. based on phenotypic and whole-genome sequencing analysis.</title>
        <authorList>
            <person name="Zhang R."/>
            <person name="Zhao Z."/>
            <person name="Luo L."/>
            <person name="Wang S."/>
            <person name="Guo K."/>
            <person name="Xu W."/>
        </authorList>
    </citation>
    <scope>NUCLEOTIDE SEQUENCE [LARGE SCALE GENOMIC DNA]</scope>
    <source>
        <strain evidence="2">CT-WN-B3</strain>
    </source>
</reference>
<dbReference type="Proteomes" id="UP001226091">
    <property type="component" value="Chromosome"/>
</dbReference>